<feature type="transmembrane region" description="Helical" evidence="2">
    <location>
        <begin position="812"/>
        <end position="833"/>
    </location>
</feature>
<comment type="caution">
    <text evidence="3">The sequence shown here is derived from an EMBL/GenBank/DDBJ whole genome shotgun (WGS) entry which is preliminary data.</text>
</comment>
<feature type="transmembrane region" description="Helical" evidence="2">
    <location>
        <begin position="970"/>
        <end position="989"/>
    </location>
</feature>
<feature type="transmembrane region" description="Helical" evidence="2">
    <location>
        <begin position="891"/>
        <end position="913"/>
    </location>
</feature>
<gene>
    <name evidence="3" type="ORF">TrST_g4726</name>
</gene>
<feature type="transmembrane region" description="Helical" evidence="2">
    <location>
        <begin position="651"/>
        <end position="668"/>
    </location>
</feature>
<accession>A0A9W7AJQ9</accession>
<feature type="transmembrane region" description="Helical" evidence="2">
    <location>
        <begin position="187"/>
        <end position="204"/>
    </location>
</feature>
<feature type="transmembrane region" description="Helical" evidence="2">
    <location>
        <begin position="441"/>
        <end position="459"/>
    </location>
</feature>
<keyword evidence="2" id="KW-0812">Transmembrane</keyword>
<evidence type="ECO:0000256" key="1">
    <source>
        <dbReference type="SAM" id="MobiDB-lite"/>
    </source>
</evidence>
<evidence type="ECO:0000313" key="3">
    <source>
        <dbReference type="EMBL" id="GMH73512.1"/>
    </source>
</evidence>
<feature type="transmembrane region" description="Helical" evidence="2">
    <location>
        <begin position="728"/>
        <end position="750"/>
    </location>
</feature>
<feature type="transmembrane region" description="Helical" evidence="2">
    <location>
        <begin position="121"/>
        <end position="139"/>
    </location>
</feature>
<reference evidence="4" key="1">
    <citation type="journal article" date="2023" name="Commun. Biol.">
        <title>Genome analysis of Parmales, the sister group of diatoms, reveals the evolutionary specialization of diatoms from phago-mixotrophs to photoautotrophs.</title>
        <authorList>
            <person name="Ban H."/>
            <person name="Sato S."/>
            <person name="Yoshikawa S."/>
            <person name="Yamada K."/>
            <person name="Nakamura Y."/>
            <person name="Ichinomiya M."/>
            <person name="Sato N."/>
            <person name="Blanc-Mathieu R."/>
            <person name="Endo H."/>
            <person name="Kuwata A."/>
            <person name="Ogata H."/>
        </authorList>
    </citation>
    <scope>NUCLEOTIDE SEQUENCE [LARGE SCALE GENOMIC DNA]</scope>
    <source>
        <strain evidence="4">NIES 3701</strain>
    </source>
</reference>
<feature type="region of interest" description="Disordered" evidence="1">
    <location>
        <begin position="1257"/>
        <end position="1277"/>
    </location>
</feature>
<feature type="transmembrane region" description="Helical" evidence="2">
    <location>
        <begin position="1112"/>
        <end position="1133"/>
    </location>
</feature>
<feature type="transmembrane region" description="Helical" evidence="2">
    <location>
        <begin position="220"/>
        <end position="240"/>
    </location>
</feature>
<feature type="compositionally biased region" description="Basic and acidic residues" evidence="1">
    <location>
        <begin position="1262"/>
        <end position="1277"/>
    </location>
</feature>
<dbReference type="Proteomes" id="UP001165085">
    <property type="component" value="Unassembled WGS sequence"/>
</dbReference>
<name>A0A9W7AJQ9_9STRA</name>
<feature type="transmembrane region" description="Helical" evidence="2">
    <location>
        <begin position="933"/>
        <end position="958"/>
    </location>
</feature>
<sequence>MSSPLHEAAETEMTETMSNPLHLPLFKGTFKPSASLTFFKTSLTRLGRVRKATDQEGGSEREKEARVARPLVWTLVALEGAFVAVMMSSVVFNYYYEINNDPQSEETSIFENFNKDSFREYASLAAIPFVRLFGFIVVLADSSIGFSTPEFVSIGFMGIGHLVRFLFKSVEEGQIDRLERINNPMSKVIAIGVDVAFYFMFAYLRRRISKELSLKEKEHFVYYLLPNSLIGVFVPLLYLISETGSCWGQYAHEKEDSFTDVCHDVFVSNDAMSNAFLSSGFLYLILKPFFFKHMSMANLVGFNYPCFRTYVQFIIFGVASFGALYLFSTSTEITDNTFVPGNSTVNVKYYFEGRTKRAADFLNLGLTSSEWTQGISSLILIAYFGLIASAILPMKDKARSQQAGEETTDESAVRREENRPKLSRYLRSKLKTLRPDELAPFYRYAALVVIPLLGFLLYLEVTYRQKMFERTWEVYRYYNMYCTGRSPNALLVCDMLDQEDKKVDRIIPYSRGDAQLEDYEIQYRNFLCQTENDWTGHRNFFSCAELSGEGKCKNAISRTSKEGDPCSSTTPDYFFRHNTSGLLFTNVTLYLICLVFLGMLAISRPKASTHKFANISFISFFIYAHACLLYNTSIVVTEHRNPLRPLVDYNLALALYSTFSFLICFFILRRCRRYLGTHSSSEINYHFQRSLEVVAAALPPSLFLWLEAANCSPWGSASSAECTRLSQANFAVVSNIILGWSFFVLFNFTFKELKLEDFLRVSEKIQGFDVICRFVLMGLLHFAAMVVFGFRPRDAEPNDGQVVNPHEDITNIALNVFTPIVPGIWMGLSFFYYTKLGHDETVEAAVGEEDEDVVTTRSFKIWSYFNKKTNWILKRIRVPEGEMKLSPFLQWIFLIIGGFCSLPFLLARTFQYGSLDVNFNKATQMYDVEDLSITLWSVMLRLSGDLLIPVMVLYLTILQFCDLSIKEVSWRLPLAIITILYITDASTFFEQEGGFEKKSSRSGDLDGITWFIRQVVICTSVVFLLILIAAQKRRCYRMSVTEKRKHLFENVAYIALSTFPTLTYLIAEYFACSTELIAGQYHTIMYDWHTKANYTKADLVSDFIGKNNCEGIAYGIMPLVLMLVFSAVGRVAYPQSSDDLKMKNIMTLNLSPFRLFQMVIVSLQCLVAIICFGIRTKTRVEYTQEQVCNYYFIFTLLFFLIEGFYTSFLMRKKRGRGNDEFDVSFNEDDQPTIRIKRRSMEDRKQVGSEVSIWDGGTGGRFKPLEKDRTKRGLGDHMGDDVMGAGVLGEGNMAPGML</sequence>
<evidence type="ECO:0000313" key="4">
    <source>
        <dbReference type="Proteomes" id="UP001165085"/>
    </source>
</evidence>
<feature type="transmembrane region" description="Helical" evidence="2">
    <location>
        <begin position="1190"/>
        <end position="1210"/>
    </location>
</feature>
<feature type="transmembrane region" description="Helical" evidence="2">
    <location>
        <begin position="1153"/>
        <end position="1175"/>
    </location>
</feature>
<keyword evidence="2" id="KW-0472">Membrane</keyword>
<proteinExistence type="predicted"/>
<feature type="transmembrane region" description="Helical" evidence="2">
    <location>
        <begin position="71"/>
        <end position="96"/>
    </location>
</feature>
<dbReference type="EMBL" id="BRXY01000169">
    <property type="protein sequence ID" value="GMH73512.1"/>
    <property type="molecule type" value="Genomic_DNA"/>
</dbReference>
<feature type="transmembrane region" description="Helical" evidence="2">
    <location>
        <begin position="371"/>
        <end position="392"/>
    </location>
</feature>
<feature type="transmembrane region" description="Helical" evidence="2">
    <location>
        <begin position="310"/>
        <end position="328"/>
    </location>
</feature>
<feature type="transmembrane region" description="Helical" evidence="2">
    <location>
        <begin position="770"/>
        <end position="792"/>
    </location>
</feature>
<dbReference type="OrthoDB" id="10305032at2759"/>
<keyword evidence="2" id="KW-1133">Transmembrane helix</keyword>
<protein>
    <submittedName>
        <fullName evidence="3">Uncharacterized protein</fullName>
    </submittedName>
</protein>
<organism evidence="3 4">
    <name type="scientific">Triparma strigata</name>
    <dbReference type="NCBI Taxonomy" id="1606541"/>
    <lineage>
        <taxon>Eukaryota</taxon>
        <taxon>Sar</taxon>
        <taxon>Stramenopiles</taxon>
        <taxon>Ochrophyta</taxon>
        <taxon>Bolidophyceae</taxon>
        <taxon>Parmales</taxon>
        <taxon>Triparmaceae</taxon>
        <taxon>Triparma</taxon>
    </lineage>
</organism>
<feature type="transmembrane region" description="Helical" evidence="2">
    <location>
        <begin position="1009"/>
        <end position="1030"/>
    </location>
</feature>
<feature type="transmembrane region" description="Helical" evidence="2">
    <location>
        <begin position="581"/>
        <end position="600"/>
    </location>
</feature>
<evidence type="ECO:0000256" key="2">
    <source>
        <dbReference type="SAM" id="Phobius"/>
    </source>
</evidence>
<feature type="transmembrane region" description="Helical" evidence="2">
    <location>
        <begin position="689"/>
        <end position="708"/>
    </location>
</feature>
<keyword evidence="4" id="KW-1185">Reference proteome</keyword>
<feature type="transmembrane region" description="Helical" evidence="2">
    <location>
        <begin position="612"/>
        <end position="631"/>
    </location>
</feature>